<feature type="region of interest" description="Disordered" evidence="1">
    <location>
        <begin position="79"/>
        <end position="106"/>
    </location>
</feature>
<name>A0ABU2CIX0_9MICO</name>
<feature type="region of interest" description="Disordered" evidence="1">
    <location>
        <begin position="145"/>
        <end position="210"/>
    </location>
</feature>
<keyword evidence="3" id="KW-1185">Reference proteome</keyword>
<reference evidence="2 3" key="1">
    <citation type="submission" date="2023-07" db="EMBL/GenBank/DDBJ databases">
        <title>Sequencing the genomes of 1000 actinobacteria strains.</title>
        <authorList>
            <person name="Klenk H.-P."/>
        </authorList>
    </citation>
    <scope>NUCLEOTIDE SEQUENCE [LARGE SCALE GENOMIC DNA]</scope>
    <source>
        <strain evidence="2 3">DSM 45554</strain>
    </source>
</reference>
<dbReference type="EMBL" id="JAVDYE010000001">
    <property type="protein sequence ID" value="MDR7381258.1"/>
    <property type="molecule type" value="Genomic_DNA"/>
</dbReference>
<evidence type="ECO:0000313" key="2">
    <source>
        <dbReference type="EMBL" id="MDR7381258.1"/>
    </source>
</evidence>
<sequence>MPVTLPRARFDVDPDGHLAVFVDGQPWQPPTDERAAGAGGGMVRLGRSDVLWARQQIANELGTPVLVEVVDTGQPYSDVIDPDGYQATEPPRRGAPPEPERGRYAPGEPVAISVVVARTHADEHGHVRYRLPAALGNKTVLVHGETSGTTLPLDPTPLPARATNTSETRSRPSLTGHSVDARRRQPSAGHAPQPARPTPRETPDAGMGAL</sequence>
<evidence type="ECO:0000256" key="1">
    <source>
        <dbReference type="SAM" id="MobiDB-lite"/>
    </source>
</evidence>
<gene>
    <name evidence="2" type="ORF">J2S48_000773</name>
</gene>
<proteinExistence type="predicted"/>
<dbReference type="Proteomes" id="UP001183585">
    <property type="component" value="Unassembled WGS sequence"/>
</dbReference>
<protein>
    <submittedName>
        <fullName evidence="2">Uncharacterized protein</fullName>
    </submittedName>
</protein>
<comment type="caution">
    <text evidence="2">The sequence shown here is derived from an EMBL/GenBank/DDBJ whole genome shotgun (WGS) entry which is preliminary data.</text>
</comment>
<organism evidence="2 3">
    <name type="scientific">Promicromonospora iranensis</name>
    <dbReference type="NCBI Taxonomy" id="1105144"/>
    <lineage>
        <taxon>Bacteria</taxon>
        <taxon>Bacillati</taxon>
        <taxon>Actinomycetota</taxon>
        <taxon>Actinomycetes</taxon>
        <taxon>Micrococcales</taxon>
        <taxon>Promicromonosporaceae</taxon>
        <taxon>Promicromonospora</taxon>
    </lineage>
</organism>
<accession>A0ABU2CIX0</accession>
<evidence type="ECO:0000313" key="3">
    <source>
        <dbReference type="Proteomes" id="UP001183585"/>
    </source>
</evidence>
<dbReference type="RefSeq" id="WP_274997487.1">
    <property type="nucleotide sequence ID" value="NZ_JAJQQP010000016.1"/>
</dbReference>
<feature type="compositionally biased region" description="Polar residues" evidence="1">
    <location>
        <begin position="162"/>
        <end position="176"/>
    </location>
</feature>